<dbReference type="Proteomes" id="UP000198702">
    <property type="component" value="Unassembled WGS sequence"/>
</dbReference>
<dbReference type="AlphaFoldDB" id="A0A7Z7CYG5"/>
<comment type="caution">
    <text evidence="2">The sequence shown here is derived from an EMBL/GenBank/DDBJ whole genome shotgun (WGS) entry which is preliminary data.</text>
</comment>
<evidence type="ECO:0000256" key="1">
    <source>
        <dbReference type="SAM" id="Phobius"/>
    </source>
</evidence>
<accession>A0A7Z7CYG5</accession>
<feature type="transmembrane region" description="Helical" evidence="1">
    <location>
        <begin position="259"/>
        <end position="279"/>
    </location>
</feature>
<feature type="transmembrane region" description="Helical" evidence="1">
    <location>
        <begin position="285"/>
        <end position="310"/>
    </location>
</feature>
<proteinExistence type="predicted"/>
<feature type="transmembrane region" description="Helical" evidence="1">
    <location>
        <begin position="34"/>
        <end position="51"/>
    </location>
</feature>
<name>A0A7Z7CYG5_9MICO</name>
<keyword evidence="1" id="KW-0812">Transmembrane</keyword>
<feature type="transmembrane region" description="Helical" evidence="1">
    <location>
        <begin position="63"/>
        <end position="84"/>
    </location>
</feature>
<organism evidence="2 3">
    <name type="scientific">Microbacterium saccharophilum</name>
    <dbReference type="NCBI Taxonomy" id="1213358"/>
    <lineage>
        <taxon>Bacteria</taxon>
        <taxon>Bacillati</taxon>
        <taxon>Actinomycetota</taxon>
        <taxon>Actinomycetes</taxon>
        <taxon>Micrococcales</taxon>
        <taxon>Microbacteriaceae</taxon>
        <taxon>Microbacterium</taxon>
    </lineage>
</organism>
<dbReference type="RefSeq" id="WP_028496655.1">
    <property type="nucleotide sequence ID" value="NZ_FOQZ01000003.1"/>
</dbReference>
<feature type="transmembrane region" description="Helical" evidence="1">
    <location>
        <begin position="227"/>
        <end position="247"/>
    </location>
</feature>
<gene>
    <name evidence="2" type="ORF">SAMN04487751_2302</name>
</gene>
<protein>
    <submittedName>
        <fullName evidence="2">Uncharacterized protein</fullName>
    </submittedName>
</protein>
<reference evidence="2 3" key="1">
    <citation type="submission" date="2016-10" db="EMBL/GenBank/DDBJ databases">
        <authorList>
            <person name="Varghese N."/>
            <person name="Submissions S."/>
        </authorList>
    </citation>
    <scope>NUCLEOTIDE SEQUENCE [LARGE SCALE GENOMIC DNA]</scope>
    <source>
        <strain evidence="2 3">UNC380MFSha3.1</strain>
    </source>
</reference>
<feature type="transmembrane region" description="Helical" evidence="1">
    <location>
        <begin position="90"/>
        <end position="110"/>
    </location>
</feature>
<evidence type="ECO:0000313" key="2">
    <source>
        <dbReference type="EMBL" id="SFI59516.1"/>
    </source>
</evidence>
<feature type="transmembrane region" description="Helical" evidence="1">
    <location>
        <begin position="122"/>
        <end position="141"/>
    </location>
</feature>
<evidence type="ECO:0000313" key="3">
    <source>
        <dbReference type="Proteomes" id="UP000198702"/>
    </source>
</evidence>
<feature type="transmembrane region" description="Helical" evidence="1">
    <location>
        <begin position="203"/>
        <end position="221"/>
    </location>
</feature>
<feature type="transmembrane region" description="Helical" evidence="1">
    <location>
        <begin position="12"/>
        <end position="28"/>
    </location>
</feature>
<dbReference type="EMBL" id="FOQZ01000003">
    <property type="protein sequence ID" value="SFI59516.1"/>
    <property type="molecule type" value="Genomic_DNA"/>
</dbReference>
<keyword evidence="1" id="KW-1133">Transmembrane helix</keyword>
<sequence>MTVREAVRRGGILLLFAVYLALCTLTIVATGESWTLVAWCGFAIVGTLLLLRRSGNAIGRILLGIALLWSLTGALVIPGVAAALPVGVELALGAIGYAVWMLLPLLVVVFPSGRVTSGLGRIVAVAAVSVGVVVILMALLAPGPLALSGRANPLGVPGLASVSGIVLGDEAFLSVPLVAAGALVDLVMRWVRADGATRLQFRWLAYGMAVTIILLGSSGFLDGAPPVVAYAMTFGINAIPIAIWIAVTRHGLYEIGRVVSRTVSYAIVTALVVGVYALVVTSTTWLLPGIPTIGVAVATLAAAALFLPVLRFVQRRIDRRFDREHFDAQKTVDAFGERLRTGIDPARTAPDLVDAIERTLAPRTVGLWTPGGAR</sequence>
<keyword evidence="1" id="KW-0472">Membrane</keyword>